<organism evidence="2 3">
    <name type="scientific">Gluconacetobacter liquefaciens</name>
    <name type="common">Acetobacter liquefaciens</name>
    <dbReference type="NCBI Taxonomy" id="89584"/>
    <lineage>
        <taxon>Bacteria</taxon>
        <taxon>Pseudomonadati</taxon>
        <taxon>Pseudomonadota</taxon>
        <taxon>Alphaproteobacteria</taxon>
        <taxon>Acetobacterales</taxon>
        <taxon>Acetobacteraceae</taxon>
        <taxon>Gluconacetobacter</taxon>
    </lineage>
</organism>
<gene>
    <name evidence="2" type="ORF">HLH32_12505</name>
</gene>
<reference evidence="2 3" key="1">
    <citation type="submission" date="2020-04" db="EMBL/GenBank/DDBJ databases">
        <title>Description of novel Gluconacetobacter.</title>
        <authorList>
            <person name="Sombolestani A."/>
        </authorList>
    </citation>
    <scope>NUCLEOTIDE SEQUENCE [LARGE SCALE GENOMIC DNA]</scope>
    <source>
        <strain evidence="2 3">LMG 1382</strain>
    </source>
</reference>
<evidence type="ECO:0000256" key="1">
    <source>
        <dbReference type="SAM" id="MobiDB-lite"/>
    </source>
</evidence>
<evidence type="ECO:0000313" key="3">
    <source>
        <dbReference type="Proteomes" id="UP000562982"/>
    </source>
</evidence>
<dbReference type="Proteomes" id="UP000562982">
    <property type="component" value="Unassembled WGS sequence"/>
</dbReference>
<dbReference type="AlphaFoldDB" id="A0A7W4JMC5"/>
<dbReference type="RefSeq" id="WP_141288981.1">
    <property type="nucleotide sequence ID" value="NZ_BJMI01000017.1"/>
</dbReference>
<name>A0A7W4JMC5_GLULI</name>
<feature type="region of interest" description="Disordered" evidence="1">
    <location>
        <begin position="39"/>
        <end position="59"/>
    </location>
</feature>
<proteinExistence type="predicted"/>
<dbReference type="OrthoDB" id="2987847at2"/>
<comment type="caution">
    <text evidence="2">The sequence shown here is derived from an EMBL/GenBank/DDBJ whole genome shotgun (WGS) entry which is preliminary data.</text>
</comment>
<evidence type="ECO:0000313" key="2">
    <source>
        <dbReference type="EMBL" id="MBB2187190.1"/>
    </source>
</evidence>
<dbReference type="EMBL" id="JABEQI010000007">
    <property type="protein sequence ID" value="MBB2187190.1"/>
    <property type="molecule type" value="Genomic_DNA"/>
</dbReference>
<accession>A0A7W4JMC5</accession>
<protein>
    <submittedName>
        <fullName evidence="2">Uncharacterized protein</fullName>
    </submittedName>
</protein>
<sequence length="172" mass="18626">MPGTTSNPTVAPLKASCASVSDGSGVTTDMAVPGMAAWRARHRSSRDRRSVGGGPEWFTQRPDDASHCMIAQRMDLPPEGAVGGNVFENVRMTLDGPYARAAAWNGHLGRSGGWKIPLARFAQYRSVMAMRGIRRPCGPGLWPDSRIARSFRRIAGGAASPECWMRPVWIFG</sequence>